<reference evidence="1 2" key="1">
    <citation type="submission" date="2020-06" db="EMBL/GenBank/DDBJ databases">
        <authorList>
            <person name="Criscuolo A."/>
        </authorList>
    </citation>
    <scope>NUCLEOTIDE SEQUENCE [LARGE SCALE GENOMIC DNA]</scope>
    <source>
        <strain evidence="2">CIP 111411</strain>
    </source>
</reference>
<dbReference type="Proteomes" id="UP000530060">
    <property type="component" value="Unassembled WGS sequence"/>
</dbReference>
<dbReference type="AlphaFoldDB" id="A0A6V6Z1C4"/>
<name>A0A6V6Z1C4_9FLAO</name>
<dbReference type="EMBL" id="CAIJDP010000071">
    <property type="protein sequence ID" value="CAD0005577.1"/>
    <property type="molecule type" value="Genomic_DNA"/>
</dbReference>
<keyword evidence="2" id="KW-1185">Reference proteome</keyword>
<proteinExistence type="predicted"/>
<dbReference type="RefSeq" id="WP_180909318.1">
    <property type="nucleotide sequence ID" value="NZ_CAIJDP010000071.1"/>
</dbReference>
<gene>
    <name evidence="1" type="ORF">FLAT13_02853</name>
</gene>
<accession>A0A6V6Z1C4</accession>
<organism evidence="1 2">
    <name type="scientific">Flavobacterium salmonis</name>
    <dbReference type="NCBI Taxonomy" id="2654844"/>
    <lineage>
        <taxon>Bacteria</taxon>
        <taxon>Pseudomonadati</taxon>
        <taxon>Bacteroidota</taxon>
        <taxon>Flavobacteriia</taxon>
        <taxon>Flavobacteriales</taxon>
        <taxon>Flavobacteriaceae</taxon>
        <taxon>Flavobacterium</taxon>
    </lineage>
</organism>
<protein>
    <submittedName>
        <fullName evidence="1">Uncharacterized protein</fullName>
    </submittedName>
</protein>
<evidence type="ECO:0000313" key="1">
    <source>
        <dbReference type="EMBL" id="CAD0005577.1"/>
    </source>
</evidence>
<comment type="caution">
    <text evidence="1">The sequence shown here is derived from an EMBL/GenBank/DDBJ whole genome shotgun (WGS) entry which is preliminary data.</text>
</comment>
<sequence length="80" mass="9061">MEEKKVMSFLDKLKEKAQKQSNYGGETEITDAQMNLRDCPNCGAGRAKHDGLTNCAYCGYEFIQVKLTDGFYIKKEDNSI</sequence>
<evidence type="ECO:0000313" key="2">
    <source>
        <dbReference type="Proteomes" id="UP000530060"/>
    </source>
</evidence>